<reference evidence="2" key="1">
    <citation type="submission" date="2017-09" db="EMBL/GenBank/DDBJ databases">
        <title>Depth-based differentiation of microbial function through sediment-hosted aquifers and enrichment of novel symbionts in the deep terrestrial subsurface.</title>
        <authorList>
            <person name="Probst A.J."/>
            <person name="Ladd B."/>
            <person name="Jarett J.K."/>
            <person name="Geller-Mcgrath D.E."/>
            <person name="Sieber C.M.K."/>
            <person name="Emerson J.B."/>
            <person name="Anantharaman K."/>
            <person name="Thomas B.C."/>
            <person name="Malmstrom R."/>
            <person name="Stieglmeier M."/>
            <person name="Klingl A."/>
            <person name="Woyke T."/>
            <person name="Ryan C.M."/>
            <person name="Banfield J.F."/>
        </authorList>
    </citation>
    <scope>NUCLEOTIDE SEQUENCE [LARGE SCALE GENOMIC DNA]</scope>
</reference>
<evidence type="ECO:0000313" key="2">
    <source>
        <dbReference type="Proteomes" id="UP000230732"/>
    </source>
</evidence>
<dbReference type="Proteomes" id="UP000230732">
    <property type="component" value="Unassembled WGS sequence"/>
</dbReference>
<accession>A0A2M7Q6P9</accession>
<gene>
    <name evidence="1" type="ORF">COY98_00970</name>
</gene>
<comment type="caution">
    <text evidence="1">The sequence shown here is derived from an EMBL/GenBank/DDBJ whole genome shotgun (WGS) entry which is preliminary data.</text>
</comment>
<proteinExistence type="predicted"/>
<dbReference type="AlphaFoldDB" id="A0A2M7Q6P9"/>
<protein>
    <submittedName>
        <fullName evidence="1">Uncharacterized protein</fullName>
    </submittedName>
</protein>
<sequence>MSKNKADDAKQISTSFLKKHNYFCGWNAGTMTWTRSGMWGEHKSSVSIEVSTKYEDKYLRIHYTQTDRDTDEKKDFDYKIPLTTTPCRYGGVRYWFTCPWYKSGVYCGRRVSKLYKNGDYFACRHCYNLTYESRNRSGLYRSFVSDPDVEEAWKAVKRTHYRGKPTRKYKRYTRLSEQSHRGWMEMACRIDKKFARFIDNKK</sequence>
<name>A0A2M7Q6P9_9BACT</name>
<dbReference type="EMBL" id="PFKX01000025">
    <property type="protein sequence ID" value="PIY58644.1"/>
    <property type="molecule type" value="Genomic_DNA"/>
</dbReference>
<organism evidence="1 2">
    <name type="scientific">Candidatus Yonathbacteria bacterium CG_4_10_14_0_8_um_filter_43_17</name>
    <dbReference type="NCBI Taxonomy" id="1975099"/>
    <lineage>
        <taxon>Bacteria</taxon>
        <taxon>Candidatus Yonathiibacteriota</taxon>
    </lineage>
</organism>
<evidence type="ECO:0000313" key="1">
    <source>
        <dbReference type="EMBL" id="PIY58644.1"/>
    </source>
</evidence>